<evidence type="ECO:0000313" key="2">
    <source>
        <dbReference type="Proteomes" id="UP000230837"/>
    </source>
</evidence>
<dbReference type="AlphaFoldDB" id="A0A2M7IPR9"/>
<accession>A0A2M7IPR9</accession>
<name>A0A2M7IPR9_9BACT</name>
<evidence type="ECO:0000313" key="1">
    <source>
        <dbReference type="EMBL" id="PIW97311.1"/>
    </source>
</evidence>
<organism evidence="1 2">
    <name type="scientific">Candidatus Kaiserbacteria bacterium CG_4_8_14_3_um_filter_38_9</name>
    <dbReference type="NCBI Taxonomy" id="1974599"/>
    <lineage>
        <taxon>Bacteria</taxon>
        <taxon>Candidatus Kaiseribacteriota</taxon>
    </lineage>
</organism>
<comment type="caution">
    <text evidence="1">The sequence shown here is derived from an EMBL/GenBank/DDBJ whole genome shotgun (WGS) entry which is preliminary data.</text>
</comment>
<gene>
    <name evidence="1" type="ORF">COZ82_00255</name>
</gene>
<protein>
    <submittedName>
        <fullName evidence="1">Uncharacterized protein</fullName>
    </submittedName>
</protein>
<reference evidence="2" key="1">
    <citation type="submission" date="2017-09" db="EMBL/GenBank/DDBJ databases">
        <title>Depth-based differentiation of microbial function through sediment-hosted aquifers and enrichment of novel symbionts in the deep terrestrial subsurface.</title>
        <authorList>
            <person name="Probst A.J."/>
            <person name="Ladd B."/>
            <person name="Jarett J.K."/>
            <person name="Geller-Mcgrath D.E."/>
            <person name="Sieber C.M.K."/>
            <person name="Emerson J.B."/>
            <person name="Anantharaman K."/>
            <person name="Thomas B.C."/>
            <person name="Malmstrom R."/>
            <person name="Stieglmeier M."/>
            <person name="Klingl A."/>
            <person name="Woyke T."/>
            <person name="Ryan C.M."/>
            <person name="Banfield J.F."/>
        </authorList>
    </citation>
    <scope>NUCLEOTIDE SEQUENCE [LARGE SCALE GENOMIC DNA]</scope>
</reference>
<proteinExistence type="predicted"/>
<sequence>MSHTSNPKSIEEFLFVIQGGKEVGLVIAKDDEEFASFAKVMEGFDFKRSENIAGLFKSPKTYFVITGDVDKDVYDFIVQYPTGQVEIFDKKLMRSQTLSPDYKNSAIVLLVDKDNLNKIQEKGFDLLSSTGPAFQA</sequence>
<dbReference type="Proteomes" id="UP000230837">
    <property type="component" value="Unassembled WGS sequence"/>
</dbReference>
<dbReference type="EMBL" id="PFHR01000016">
    <property type="protein sequence ID" value="PIW97311.1"/>
    <property type="molecule type" value="Genomic_DNA"/>
</dbReference>